<dbReference type="RefSeq" id="WP_126789739.1">
    <property type="nucleotide sequence ID" value="NZ_PIPN01000005.1"/>
</dbReference>
<name>A0ABY0BWU1_9GAMM</name>
<organism evidence="2 3">
    <name type="scientific">Aliidiomarina sedimenti</name>
    <dbReference type="NCBI Taxonomy" id="1933879"/>
    <lineage>
        <taxon>Bacteria</taxon>
        <taxon>Pseudomonadati</taxon>
        <taxon>Pseudomonadota</taxon>
        <taxon>Gammaproteobacteria</taxon>
        <taxon>Alteromonadales</taxon>
        <taxon>Idiomarinaceae</taxon>
        <taxon>Aliidiomarina</taxon>
    </lineage>
</organism>
<dbReference type="PROSITE" id="PS51354">
    <property type="entry name" value="GLUTAREDOXIN_2"/>
    <property type="match status" value="1"/>
</dbReference>
<evidence type="ECO:0000313" key="2">
    <source>
        <dbReference type="EMBL" id="RUO28802.1"/>
    </source>
</evidence>
<dbReference type="InterPro" id="IPR004045">
    <property type="entry name" value="Glutathione_S-Trfase_N"/>
</dbReference>
<accession>A0ABY0BWU1</accession>
<keyword evidence="3" id="KW-1185">Reference proteome</keyword>
<feature type="domain" description="GST N-terminal" evidence="1">
    <location>
        <begin position="51"/>
        <end position="127"/>
    </location>
</feature>
<protein>
    <submittedName>
        <fullName evidence="2">Glutaredoxin</fullName>
    </submittedName>
</protein>
<evidence type="ECO:0000313" key="3">
    <source>
        <dbReference type="Proteomes" id="UP000287410"/>
    </source>
</evidence>
<proteinExistence type="predicted"/>
<reference evidence="2 3" key="1">
    <citation type="journal article" date="2018" name="Front. Microbiol.">
        <title>Genome-Based Analysis Reveals the Taxonomy and Diversity of the Family Idiomarinaceae.</title>
        <authorList>
            <person name="Liu Y."/>
            <person name="Lai Q."/>
            <person name="Shao Z."/>
        </authorList>
    </citation>
    <scope>NUCLEOTIDE SEQUENCE [LARGE SCALE GENOMIC DNA]</scope>
    <source>
        <strain evidence="2 3">GBSy1</strain>
    </source>
</reference>
<dbReference type="SUPFAM" id="SSF52833">
    <property type="entry name" value="Thioredoxin-like"/>
    <property type="match status" value="1"/>
</dbReference>
<dbReference type="CDD" id="cd00570">
    <property type="entry name" value="GST_N_family"/>
    <property type="match status" value="1"/>
</dbReference>
<evidence type="ECO:0000259" key="1">
    <source>
        <dbReference type="Pfam" id="PF13417"/>
    </source>
</evidence>
<dbReference type="EMBL" id="PIPN01000005">
    <property type="protein sequence ID" value="RUO28802.1"/>
    <property type="molecule type" value="Genomic_DNA"/>
</dbReference>
<comment type="caution">
    <text evidence="2">The sequence shown here is derived from an EMBL/GenBank/DDBJ whole genome shotgun (WGS) entry which is preliminary data.</text>
</comment>
<sequence length="130" mass="15296">MKVVVRYFFRGVRAVLTPVMLISETLTTPKPMQRSAQGQQEVDKACRDLALYQFRACPFCIKVRKEMRRLNLPIEIRDAQLDPRHRETLIQGGGKSKVPCLLIRHQDREEWLYESDDIKTYLNDRFATIE</sequence>
<dbReference type="Gene3D" id="3.40.30.10">
    <property type="entry name" value="Glutaredoxin"/>
    <property type="match status" value="1"/>
</dbReference>
<gene>
    <name evidence="2" type="ORF">CWE12_10845</name>
</gene>
<dbReference type="InterPro" id="IPR036249">
    <property type="entry name" value="Thioredoxin-like_sf"/>
</dbReference>
<dbReference type="Proteomes" id="UP000287410">
    <property type="component" value="Unassembled WGS sequence"/>
</dbReference>
<dbReference type="Pfam" id="PF13417">
    <property type="entry name" value="GST_N_3"/>
    <property type="match status" value="1"/>
</dbReference>